<dbReference type="InterPro" id="IPR035595">
    <property type="entry name" value="UDP_glycos_trans_CS"/>
</dbReference>
<gene>
    <name evidence="3" type="ORF">ALO47_01223</name>
</gene>
<sequence length="426" mass="46611">MSHFGVVAPAFYSHFQALQALALELIERGHRVTFFHQADAHRWLTDPRIGFYTLGAISHPPGSLAGSLRRAAAPHGPLGLRRVIRDLSSTTAMFCTELPAALAHEAIDALLCDQMEAGGGLVAEALGLPFVSVACALPINREPQLPLPVMPFAYGTDARSRRLYEASTRVYDWMMCPLRKVLHDASHRLGVTPRNGMHEYLSPFAQISQTLDGFDFPRENRPAHFHTVGPLRSAPHQVQGEWSIDPNRPFIFVSLGTLQGGRLGMFKQMVIACQRLNAQLLIAHCGGLDAAQEQTLRQMGDVRVTAFAPQQWVLEQADVVITHGGLNTVMDAIAAGTPMLVMPIAFDQPGVAARVCYHRLGKQLHRRARAAKIQAQLQNLLVHADKPLRQLATELDSAGGTFKAANIVEDVLRTRQPVFAGGVHAL</sequence>
<dbReference type="PANTHER" id="PTHR48050:SF13">
    <property type="entry name" value="STEROL 3-BETA-GLUCOSYLTRANSFERASE UGT80A2"/>
    <property type="match status" value="1"/>
</dbReference>
<dbReference type="InterPro" id="IPR002213">
    <property type="entry name" value="UDP_glucos_trans"/>
</dbReference>
<dbReference type="Gene3D" id="3.40.50.2000">
    <property type="entry name" value="Glycogen Phosphorylase B"/>
    <property type="match status" value="2"/>
</dbReference>
<reference evidence="3 4" key="1">
    <citation type="submission" date="2015-09" db="EMBL/GenBank/DDBJ databases">
        <title>Genome announcement of multiple Pseudomonas syringae strains.</title>
        <authorList>
            <person name="Thakur S."/>
            <person name="Wang P.W."/>
            <person name="Gong Y."/>
            <person name="Weir B.S."/>
            <person name="Guttman D.S."/>
        </authorList>
    </citation>
    <scope>NUCLEOTIDE SEQUENCE [LARGE SCALE GENOMIC DNA]</scope>
    <source>
        <strain evidence="3 4">ICMP3882</strain>
    </source>
</reference>
<protein>
    <submittedName>
        <fullName evidence="3">MGT family glycosyltransferase</fullName>
    </submittedName>
</protein>
<dbReference type="RefSeq" id="WP_054540850.1">
    <property type="nucleotide sequence ID" value="NZ_LJRF01000141.1"/>
</dbReference>
<accession>A0A0Q0BFV0</accession>
<dbReference type="EMBL" id="LJRF01000141">
    <property type="protein sequence ID" value="KPY45556.1"/>
    <property type="molecule type" value="Genomic_DNA"/>
</dbReference>
<dbReference type="InterPro" id="IPR050426">
    <property type="entry name" value="Glycosyltransferase_28"/>
</dbReference>
<dbReference type="AlphaFoldDB" id="A0A0Q0BFV0"/>
<feature type="domain" description="Glycosyl transferase family 28 C-terminal" evidence="2">
    <location>
        <begin position="274"/>
        <end position="386"/>
    </location>
</feature>
<comment type="caution">
    <text evidence="3">The sequence shown here is derived from an EMBL/GenBank/DDBJ whole genome shotgun (WGS) entry which is preliminary data.</text>
</comment>
<dbReference type="PATRIC" id="fig|55398.3.peg.1542"/>
<dbReference type="Pfam" id="PF04101">
    <property type="entry name" value="Glyco_tran_28_C"/>
    <property type="match status" value="1"/>
</dbReference>
<dbReference type="PROSITE" id="PS00375">
    <property type="entry name" value="UDPGT"/>
    <property type="match status" value="1"/>
</dbReference>
<evidence type="ECO:0000313" key="3">
    <source>
        <dbReference type="EMBL" id="KPY45556.1"/>
    </source>
</evidence>
<dbReference type="SUPFAM" id="SSF53756">
    <property type="entry name" value="UDP-Glycosyltransferase/glycogen phosphorylase"/>
    <property type="match status" value="1"/>
</dbReference>
<dbReference type="GO" id="GO:0016758">
    <property type="term" value="F:hexosyltransferase activity"/>
    <property type="evidence" value="ECO:0007669"/>
    <property type="project" value="InterPro"/>
</dbReference>
<evidence type="ECO:0000313" key="4">
    <source>
        <dbReference type="Proteomes" id="UP000050554"/>
    </source>
</evidence>
<dbReference type="CDD" id="cd03784">
    <property type="entry name" value="GT1_Gtf-like"/>
    <property type="match status" value="1"/>
</dbReference>
<evidence type="ECO:0000259" key="2">
    <source>
        <dbReference type="Pfam" id="PF04101"/>
    </source>
</evidence>
<name>A0A0Q0BFV0_PSESI</name>
<dbReference type="GO" id="GO:0008194">
    <property type="term" value="F:UDP-glycosyltransferase activity"/>
    <property type="evidence" value="ECO:0007669"/>
    <property type="project" value="InterPro"/>
</dbReference>
<dbReference type="PANTHER" id="PTHR48050">
    <property type="entry name" value="STEROL 3-BETA-GLUCOSYLTRANSFERASE"/>
    <property type="match status" value="1"/>
</dbReference>
<dbReference type="InterPro" id="IPR007235">
    <property type="entry name" value="Glyco_trans_28_C"/>
</dbReference>
<dbReference type="Proteomes" id="UP000050554">
    <property type="component" value="Unassembled WGS sequence"/>
</dbReference>
<organism evidence="3 4">
    <name type="scientific">Pseudomonas syringae pv. ribicola</name>
    <dbReference type="NCBI Taxonomy" id="55398"/>
    <lineage>
        <taxon>Bacteria</taxon>
        <taxon>Pseudomonadati</taxon>
        <taxon>Pseudomonadota</taxon>
        <taxon>Gammaproteobacteria</taxon>
        <taxon>Pseudomonadales</taxon>
        <taxon>Pseudomonadaceae</taxon>
        <taxon>Pseudomonas</taxon>
    </lineage>
</organism>
<dbReference type="GO" id="GO:0017000">
    <property type="term" value="P:antibiotic biosynthetic process"/>
    <property type="evidence" value="ECO:0007669"/>
    <property type="project" value="UniProtKB-ARBA"/>
</dbReference>
<proteinExistence type="predicted"/>
<evidence type="ECO:0000256" key="1">
    <source>
        <dbReference type="ARBA" id="ARBA00022679"/>
    </source>
</evidence>
<keyword evidence="1 3" id="KW-0808">Transferase</keyword>